<dbReference type="EC" id="3.1.3.5" evidence="4"/>
<feature type="binding site" evidence="4">
    <location>
        <position position="8"/>
    </location>
    <ligand>
        <name>a divalent metal cation</name>
        <dbReference type="ChEBI" id="CHEBI:60240"/>
    </ligand>
</feature>
<keyword evidence="7" id="KW-1185">Reference proteome</keyword>
<dbReference type="AlphaFoldDB" id="A0A166AA25"/>
<dbReference type="PATRIC" id="fig|49547.3.peg.1365"/>
<dbReference type="Pfam" id="PF01975">
    <property type="entry name" value="SurE"/>
    <property type="match status" value="1"/>
</dbReference>
<accession>A0A166AA25</accession>
<dbReference type="HAMAP" id="MF_00060">
    <property type="entry name" value="SurE"/>
    <property type="match status" value="1"/>
</dbReference>
<comment type="subcellular location">
    <subcellularLocation>
        <location evidence="4">Cytoplasm</location>
    </subcellularLocation>
</comment>
<dbReference type="STRING" id="49547.MBCUR_12700"/>
<evidence type="ECO:0000256" key="3">
    <source>
        <dbReference type="ARBA" id="ARBA00022801"/>
    </source>
</evidence>
<dbReference type="Proteomes" id="UP000077245">
    <property type="component" value="Unassembled WGS sequence"/>
</dbReference>
<dbReference type="GO" id="GO:0000166">
    <property type="term" value="F:nucleotide binding"/>
    <property type="evidence" value="ECO:0007669"/>
    <property type="project" value="UniProtKB-KW"/>
</dbReference>
<dbReference type="Gene3D" id="3.40.1210.10">
    <property type="entry name" value="Survival protein SurE-like phosphatase/nucleotidase"/>
    <property type="match status" value="1"/>
</dbReference>
<evidence type="ECO:0000313" key="6">
    <source>
        <dbReference type="EMBL" id="KZX11772.1"/>
    </source>
</evidence>
<dbReference type="GO" id="GO:0005737">
    <property type="term" value="C:cytoplasm"/>
    <property type="evidence" value="ECO:0007669"/>
    <property type="project" value="UniProtKB-SubCell"/>
</dbReference>
<gene>
    <name evidence="4 6" type="primary">surE</name>
    <name evidence="6" type="ORF">MBCUR_12700</name>
</gene>
<protein>
    <recommendedName>
        <fullName evidence="4">5'-nucleotidase SurE</fullName>
        <ecNumber evidence="4">3.1.3.5</ecNumber>
    </recommendedName>
    <alternativeName>
        <fullName evidence="4">Nucleoside 5'-monophosphate phosphohydrolase</fullName>
    </alternativeName>
</protein>
<feature type="binding site" evidence="4">
    <location>
        <position position="39"/>
    </location>
    <ligand>
        <name>a divalent metal cation</name>
        <dbReference type="ChEBI" id="CHEBI:60240"/>
    </ligand>
</feature>
<evidence type="ECO:0000313" key="7">
    <source>
        <dbReference type="Proteomes" id="UP000077245"/>
    </source>
</evidence>
<evidence type="ECO:0000256" key="1">
    <source>
        <dbReference type="ARBA" id="ARBA00011062"/>
    </source>
</evidence>
<dbReference type="OrthoDB" id="26873at2157"/>
<evidence type="ECO:0000256" key="2">
    <source>
        <dbReference type="ARBA" id="ARBA00022723"/>
    </source>
</evidence>
<name>A0A166AA25_9EURY</name>
<dbReference type="NCBIfam" id="TIGR00087">
    <property type="entry name" value="surE"/>
    <property type="match status" value="1"/>
</dbReference>
<proteinExistence type="inferred from homology"/>
<comment type="catalytic activity">
    <reaction evidence="4">
        <text>a ribonucleoside 5'-phosphate + H2O = a ribonucleoside + phosphate</text>
        <dbReference type="Rhea" id="RHEA:12484"/>
        <dbReference type="ChEBI" id="CHEBI:15377"/>
        <dbReference type="ChEBI" id="CHEBI:18254"/>
        <dbReference type="ChEBI" id="CHEBI:43474"/>
        <dbReference type="ChEBI" id="CHEBI:58043"/>
        <dbReference type="EC" id="3.1.3.5"/>
    </reaction>
</comment>
<keyword evidence="4" id="KW-0547">Nucleotide-binding</keyword>
<dbReference type="GO" id="GO:0008253">
    <property type="term" value="F:5'-nucleotidase activity"/>
    <property type="evidence" value="ECO:0007669"/>
    <property type="project" value="UniProtKB-UniRule"/>
</dbReference>
<dbReference type="InterPro" id="IPR036523">
    <property type="entry name" value="SurE-like_sf"/>
</dbReference>
<organism evidence="6 7">
    <name type="scientific">Methanobrevibacter curvatus</name>
    <dbReference type="NCBI Taxonomy" id="49547"/>
    <lineage>
        <taxon>Archaea</taxon>
        <taxon>Methanobacteriati</taxon>
        <taxon>Methanobacteriota</taxon>
        <taxon>Methanomada group</taxon>
        <taxon>Methanobacteria</taxon>
        <taxon>Methanobacteriales</taxon>
        <taxon>Methanobacteriaceae</taxon>
        <taxon>Methanobrevibacter</taxon>
    </lineage>
</organism>
<keyword evidence="3 4" id="KW-0378">Hydrolase</keyword>
<dbReference type="InterPro" id="IPR030048">
    <property type="entry name" value="SurE"/>
</dbReference>
<comment type="cofactor">
    <cofactor evidence="4">
        <name>a divalent metal cation</name>
        <dbReference type="ChEBI" id="CHEBI:60240"/>
    </cofactor>
    <text evidence="4">Binds 1 divalent metal cation per subunit.</text>
</comment>
<dbReference type="NCBIfam" id="NF001491">
    <property type="entry name" value="PRK00346.2-1"/>
    <property type="match status" value="1"/>
</dbReference>
<keyword evidence="2 4" id="KW-0479">Metal-binding</keyword>
<feature type="domain" description="Survival protein SurE-like phosphatase/nucleotidase" evidence="5">
    <location>
        <begin position="3"/>
        <end position="196"/>
    </location>
</feature>
<evidence type="ECO:0000259" key="5">
    <source>
        <dbReference type="Pfam" id="PF01975"/>
    </source>
</evidence>
<feature type="binding site" evidence="4">
    <location>
        <position position="95"/>
    </location>
    <ligand>
        <name>a divalent metal cation</name>
        <dbReference type="ChEBI" id="CHEBI:60240"/>
    </ligand>
</feature>
<comment type="caution">
    <text evidence="6">The sequence shown here is derived from an EMBL/GenBank/DDBJ whole genome shotgun (WGS) entry which is preliminary data.</text>
</comment>
<dbReference type="GO" id="GO:0046872">
    <property type="term" value="F:metal ion binding"/>
    <property type="evidence" value="ECO:0007669"/>
    <property type="project" value="UniProtKB-UniRule"/>
</dbReference>
<dbReference type="InterPro" id="IPR002828">
    <property type="entry name" value="SurE-like_Pase/nucleotidase"/>
</dbReference>
<dbReference type="PANTHER" id="PTHR30457:SF0">
    <property type="entry name" value="PHOSPHATASE, PUTATIVE (AFU_ORTHOLOGUE AFUA_4G01070)-RELATED"/>
    <property type="match status" value="1"/>
</dbReference>
<dbReference type="EMBL" id="LWMV01000180">
    <property type="protein sequence ID" value="KZX11772.1"/>
    <property type="molecule type" value="Genomic_DNA"/>
</dbReference>
<comment type="function">
    <text evidence="4">Nucleotidase that shows phosphatase activity on nucleoside 5'-monophosphates.</text>
</comment>
<sequence length="260" mass="28464">MEILICNDDGIFSSGLLASKKAVESLGNVTVVGPNTQQSGIGRAITLFQPLRVEEVRLKDNSIAYSVFGTPTDALTIGIFKLMDKKPDLVISGINMGENIGGGEITTSGTVSVAMEAASFGIPAIAISMEVDNSSLKFHNGHLDLDYSIAEKILFKYSKKILNEGLPENIDLININIPSNLDDDKIELTKLGGRAFKPFVETRLDPRGKPYYWVDGHPVEEHEEKTDGYALKIKKRVSISPLKIDLTGNLDSLDKWLDKQ</sequence>
<evidence type="ECO:0000256" key="4">
    <source>
        <dbReference type="HAMAP-Rule" id="MF_00060"/>
    </source>
</evidence>
<comment type="similarity">
    <text evidence="1 4">Belongs to the SurE nucleotidase family.</text>
</comment>
<reference evidence="6 7" key="1">
    <citation type="submission" date="2016-04" db="EMBL/GenBank/DDBJ databases">
        <title>Genome sequence of Methanobrevibacter curvatus DSM 11111.</title>
        <authorList>
            <person name="Poehlein A."/>
            <person name="Seedorf H."/>
            <person name="Daniel R."/>
        </authorList>
    </citation>
    <scope>NUCLEOTIDE SEQUENCE [LARGE SCALE GENOMIC DNA]</scope>
    <source>
        <strain evidence="6 7">DSM 11111</strain>
    </source>
</reference>
<dbReference type="RefSeq" id="WP_067091713.1">
    <property type="nucleotide sequence ID" value="NZ_LWMV01000180.1"/>
</dbReference>
<dbReference type="SUPFAM" id="SSF64167">
    <property type="entry name" value="SurE-like"/>
    <property type="match status" value="1"/>
</dbReference>
<dbReference type="PANTHER" id="PTHR30457">
    <property type="entry name" value="5'-NUCLEOTIDASE SURE"/>
    <property type="match status" value="1"/>
</dbReference>
<keyword evidence="4" id="KW-0963">Cytoplasm</keyword>
<feature type="binding site" evidence="4">
    <location>
        <position position="9"/>
    </location>
    <ligand>
        <name>a divalent metal cation</name>
        <dbReference type="ChEBI" id="CHEBI:60240"/>
    </ligand>
</feature>